<proteinExistence type="inferred from homology"/>
<evidence type="ECO:0000256" key="5">
    <source>
        <dbReference type="ARBA" id="ARBA00038359"/>
    </source>
</evidence>
<dbReference type="Proteomes" id="UP001141434">
    <property type="component" value="Unassembled WGS sequence"/>
</dbReference>
<dbReference type="GeneID" id="81394092"/>
<dbReference type="PANTHER" id="PTHR33048:SF47">
    <property type="entry name" value="INTEGRAL MEMBRANE PROTEIN-RELATED"/>
    <property type="match status" value="1"/>
</dbReference>
<organism evidence="8 9">
    <name type="scientific">Penicillium alfredii</name>
    <dbReference type="NCBI Taxonomy" id="1506179"/>
    <lineage>
        <taxon>Eukaryota</taxon>
        <taxon>Fungi</taxon>
        <taxon>Dikarya</taxon>
        <taxon>Ascomycota</taxon>
        <taxon>Pezizomycotina</taxon>
        <taxon>Eurotiomycetes</taxon>
        <taxon>Eurotiomycetidae</taxon>
        <taxon>Eurotiales</taxon>
        <taxon>Aspergillaceae</taxon>
        <taxon>Penicillium</taxon>
    </lineage>
</organism>
<keyword evidence="3 6" id="KW-1133">Transmembrane helix</keyword>
<accession>A0A9W9KD59</accession>
<evidence type="ECO:0000256" key="3">
    <source>
        <dbReference type="ARBA" id="ARBA00022989"/>
    </source>
</evidence>
<comment type="caution">
    <text evidence="8">The sequence shown here is derived from an EMBL/GenBank/DDBJ whole genome shotgun (WGS) entry which is preliminary data.</text>
</comment>
<sequence length="342" mass="38002">MGSINDDQRPMLWGVNSLFIAIATLGVVGRVAARLLKKLPFGLDDWAICVALAWDWALYGIFTRCAKVGLGKHRDAVGEANVAAFQKLLYFFQLFYILGPPTIKLSLLFLYRRIFTSPKFLRIIYGLGALIAVWLIVSVFLAIFDCVPIHSFWTGGGKCLDFKKFGIGYAIVNIVTDIAVWLLPIPMIWDVQLRVGQKIALSLIFLLGLFDCAAAFTRLMTSMLVLGEYDVMWVYSRAILWSIIEISIGILCTCLPTMRVVFASLFSKKIARALGLSSGGTNLPKSHSRPWMRSTQYSELESSGANVSRSATHDPLSSSHHIQVREDVKVELQPIPPTGKPN</sequence>
<evidence type="ECO:0000313" key="8">
    <source>
        <dbReference type="EMBL" id="KAJ5102120.1"/>
    </source>
</evidence>
<evidence type="ECO:0000256" key="4">
    <source>
        <dbReference type="ARBA" id="ARBA00023136"/>
    </source>
</evidence>
<dbReference type="PANTHER" id="PTHR33048">
    <property type="entry name" value="PTH11-LIKE INTEGRAL MEMBRANE PROTEIN (AFU_ORTHOLOGUE AFUA_5G11245)"/>
    <property type="match status" value="1"/>
</dbReference>
<keyword evidence="2 6" id="KW-0812">Transmembrane</keyword>
<reference evidence="8" key="1">
    <citation type="submission" date="2022-11" db="EMBL/GenBank/DDBJ databases">
        <authorList>
            <person name="Petersen C."/>
        </authorList>
    </citation>
    <scope>NUCLEOTIDE SEQUENCE</scope>
    <source>
        <strain evidence="8">IBT 34128</strain>
    </source>
</reference>
<keyword evidence="4 6" id="KW-0472">Membrane</keyword>
<feature type="transmembrane region" description="Helical" evidence="6">
    <location>
        <begin position="238"/>
        <end position="262"/>
    </location>
</feature>
<dbReference type="EMBL" id="JAPMSZ010000005">
    <property type="protein sequence ID" value="KAJ5102120.1"/>
    <property type="molecule type" value="Genomic_DNA"/>
</dbReference>
<dbReference type="RefSeq" id="XP_056512951.1">
    <property type="nucleotide sequence ID" value="XM_056654924.1"/>
</dbReference>
<dbReference type="OrthoDB" id="444631at2759"/>
<dbReference type="InterPro" id="IPR049326">
    <property type="entry name" value="Rhodopsin_dom_fungi"/>
</dbReference>
<dbReference type="GO" id="GO:0016020">
    <property type="term" value="C:membrane"/>
    <property type="evidence" value="ECO:0007669"/>
    <property type="project" value="UniProtKB-SubCell"/>
</dbReference>
<evidence type="ECO:0000256" key="1">
    <source>
        <dbReference type="ARBA" id="ARBA00004141"/>
    </source>
</evidence>
<feature type="transmembrane region" description="Helical" evidence="6">
    <location>
        <begin position="88"/>
        <end position="111"/>
    </location>
</feature>
<reference evidence="8" key="2">
    <citation type="journal article" date="2023" name="IMA Fungus">
        <title>Comparative genomic study of the Penicillium genus elucidates a diverse pangenome and 15 lateral gene transfer events.</title>
        <authorList>
            <person name="Petersen C."/>
            <person name="Sorensen T."/>
            <person name="Nielsen M.R."/>
            <person name="Sondergaard T.E."/>
            <person name="Sorensen J.L."/>
            <person name="Fitzpatrick D.A."/>
            <person name="Frisvad J.C."/>
            <person name="Nielsen K.L."/>
        </authorList>
    </citation>
    <scope>NUCLEOTIDE SEQUENCE</scope>
    <source>
        <strain evidence="8">IBT 34128</strain>
    </source>
</reference>
<evidence type="ECO:0000256" key="6">
    <source>
        <dbReference type="SAM" id="Phobius"/>
    </source>
</evidence>
<comment type="similarity">
    <text evidence="5">Belongs to the SAT4 family.</text>
</comment>
<evidence type="ECO:0000259" key="7">
    <source>
        <dbReference type="Pfam" id="PF20684"/>
    </source>
</evidence>
<evidence type="ECO:0000313" key="9">
    <source>
        <dbReference type="Proteomes" id="UP001141434"/>
    </source>
</evidence>
<name>A0A9W9KD59_9EURO</name>
<feature type="transmembrane region" description="Helical" evidence="6">
    <location>
        <begin position="123"/>
        <end position="144"/>
    </location>
</feature>
<feature type="transmembrane region" description="Helical" evidence="6">
    <location>
        <begin position="201"/>
        <end position="226"/>
    </location>
</feature>
<protein>
    <recommendedName>
        <fullName evidence="7">Rhodopsin domain-containing protein</fullName>
    </recommendedName>
</protein>
<dbReference type="AlphaFoldDB" id="A0A9W9KD59"/>
<gene>
    <name evidence="8" type="ORF">NUU61_004342</name>
</gene>
<dbReference type="InterPro" id="IPR052337">
    <property type="entry name" value="SAT4-like"/>
</dbReference>
<feature type="domain" description="Rhodopsin" evidence="7">
    <location>
        <begin position="30"/>
        <end position="262"/>
    </location>
</feature>
<feature type="transmembrane region" description="Helical" evidence="6">
    <location>
        <begin position="167"/>
        <end position="189"/>
    </location>
</feature>
<dbReference type="Pfam" id="PF20684">
    <property type="entry name" value="Fung_rhodopsin"/>
    <property type="match status" value="1"/>
</dbReference>
<feature type="transmembrane region" description="Helical" evidence="6">
    <location>
        <begin position="12"/>
        <end position="33"/>
    </location>
</feature>
<keyword evidence="9" id="KW-1185">Reference proteome</keyword>
<comment type="subcellular location">
    <subcellularLocation>
        <location evidence="1">Membrane</location>
        <topology evidence="1">Multi-pass membrane protein</topology>
    </subcellularLocation>
</comment>
<evidence type="ECO:0000256" key="2">
    <source>
        <dbReference type="ARBA" id="ARBA00022692"/>
    </source>
</evidence>